<keyword evidence="2" id="KW-0732">Signal</keyword>
<evidence type="ECO:0000256" key="1">
    <source>
        <dbReference type="ARBA" id="ARBA00004418"/>
    </source>
</evidence>
<feature type="domain" description="Heparinase II/III-like C-terminal" evidence="6">
    <location>
        <begin position="402"/>
        <end position="660"/>
    </location>
</feature>
<accession>A0A4Q0P6B6</accession>
<dbReference type="PANTHER" id="PTHR39210:SF1">
    <property type="entry name" value="HEPARIN-SULFATE LYASE"/>
    <property type="match status" value="1"/>
</dbReference>
<evidence type="ECO:0000259" key="5">
    <source>
        <dbReference type="Pfam" id="PF05426"/>
    </source>
</evidence>
<protein>
    <submittedName>
        <fullName evidence="7">Alginate lyase</fullName>
    </submittedName>
</protein>
<feature type="domain" description="Alginate lyase" evidence="5">
    <location>
        <begin position="97"/>
        <end position="295"/>
    </location>
</feature>
<dbReference type="Gene3D" id="1.50.10.100">
    <property type="entry name" value="Chondroitin AC/alginate lyase"/>
    <property type="match status" value="1"/>
</dbReference>
<gene>
    <name evidence="7" type="ORF">DSM00_2009</name>
</gene>
<dbReference type="Gene3D" id="2.70.98.70">
    <property type="match status" value="1"/>
</dbReference>
<evidence type="ECO:0000256" key="2">
    <source>
        <dbReference type="ARBA" id="ARBA00022729"/>
    </source>
</evidence>
<dbReference type="Pfam" id="PF07940">
    <property type="entry name" value="Hepar_II_III_C"/>
    <property type="match status" value="1"/>
</dbReference>
<dbReference type="EMBL" id="QOVM01000004">
    <property type="protein sequence ID" value="RXG21945.1"/>
    <property type="molecule type" value="Genomic_DNA"/>
</dbReference>
<dbReference type="PANTHER" id="PTHR39210">
    <property type="entry name" value="HEPARIN-SULFATE LYASE"/>
    <property type="match status" value="1"/>
</dbReference>
<dbReference type="GO" id="GO:0042597">
    <property type="term" value="C:periplasmic space"/>
    <property type="evidence" value="ECO:0007669"/>
    <property type="project" value="UniProtKB-SubCell"/>
</dbReference>
<proteinExistence type="predicted"/>
<evidence type="ECO:0000313" key="7">
    <source>
        <dbReference type="EMBL" id="RXG21945.1"/>
    </source>
</evidence>
<evidence type="ECO:0000256" key="4">
    <source>
        <dbReference type="ARBA" id="ARBA00023239"/>
    </source>
</evidence>
<comment type="subcellular location">
    <subcellularLocation>
        <location evidence="1">Periplasm</location>
    </subcellularLocation>
</comment>
<reference evidence="7 8" key="1">
    <citation type="submission" date="2018-07" db="EMBL/GenBank/DDBJ databases">
        <title>Leeuwenhoekiella genomics.</title>
        <authorList>
            <person name="Tahon G."/>
            <person name="Willems A."/>
        </authorList>
    </citation>
    <scope>NUCLEOTIDE SEQUENCE [LARGE SCALE GENOMIC DNA]</scope>
    <source>
        <strain evidence="7 8">LMG 22550</strain>
    </source>
</reference>
<evidence type="ECO:0000259" key="6">
    <source>
        <dbReference type="Pfam" id="PF07940"/>
    </source>
</evidence>
<dbReference type="Proteomes" id="UP000289238">
    <property type="component" value="Unassembled WGS sequence"/>
</dbReference>
<evidence type="ECO:0000256" key="3">
    <source>
        <dbReference type="ARBA" id="ARBA00022764"/>
    </source>
</evidence>
<dbReference type="Pfam" id="PF05426">
    <property type="entry name" value="Alginate_lyase"/>
    <property type="match status" value="1"/>
</dbReference>
<organism evidence="7 8">
    <name type="scientific">Leeuwenhoekiella aequorea</name>
    <dbReference type="NCBI Taxonomy" id="283736"/>
    <lineage>
        <taxon>Bacteria</taxon>
        <taxon>Pseudomonadati</taxon>
        <taxon>Bacteroidota</taxon>
        <taxon>Flavobacteriia</taxon>
        <taxon>Flavobacteriales</taxon>
        <taxon>Flavobacteriaceae</taxon>
        <taxon>Leeuwenhoekiella</taxon>
    </lineage>
</organism>
<keyword evidence="8" id="KW-1185">Reference proteome</keyword>
<comment type="caution">
    <text evidence="7">The sequence shown here is derived from an EMBL/GenBank/DDBJ whole genome shotgun (WGS) entry which is preliminary data.</text>
</comment>
<dbReference type="AlphaFoldDB" id="A0A4Q0P6B6"/>
<dbReference type="InterPro" id="IPR008929">
    <property type="entry name" value="Chondroitin_lyas"/>
</dbReference>
<dbReference type="SUPFAM" id="SSF48230">
    <property type="entry name" value="Chondroitin AC/alginate lyase"/>
    <property type="match status" value="1"/>
</dbReference>
<name>A0A4Q0P6B6_9FLAO</name>
<dbReference type="RefSeq" id="WP_241652392.1">
    <property type="nucleotide sequence ID" value="NZ_QOVM01000004.1"/>
</dbReference>
<keyword evidence="3" id="KW-0574">Periplasm</keyword>
<evidence type="ECO:0000313" key="8">
    <source>
        <dbReference type="Proteomes" id="UP000289238"/>
    </source>
</evidence>
<dbReference type="GO" id="GO:0016829">
    <property type="term" value="F:lyase activity"/>
    <property type="evidence" value="ECO:0007669"/>
    <property type="project" value="UniProtKB-KW"/>
</dbReference>
<keyword evidence="4 7" id="KW-0456">Lyase</keyword>
<sequence>MSKVYIQLLIFCMFFNAIGQSKKQVYNFDSSSHHGLLITNKGLELIKENLGTIPLFDKSLAQTKAEIDAIIVEEIEVPIPKDMAGGYTHTQHKKNYDVVQKAGVLFQIYGDEKYATYIKDMFMEYAQMYPKLPLHPETRSYSRGKLFWQCLNDANWLVNMSQGYDAIYDWLSPKDRKFLETKLFKPFALFLSVENPQFFNRIHNHSTWGNAAVGMMGLAMRDNQLVNYALYGLPEDSIDANAVDNDGGLIKKPGQDAGFIANIEEAFSPDGYYTEGPYYQRYAMYPFLAFSVALENTVPELKVLAYKDSVQIKAVYALIDLTDSKGGFFPLNDGQKGMSFYNNALVNSVDIAYHYGSKDPELLAIAEIQNEVTLDDAGLAVALGLKRNEIQPYQKRSVNFTDGPKGNQGGLTILRSKEDSDLELVFKYSAQGNSHGHYDKLSYSIYENGDEVIPDYGLARFVNINSKNGGGYLKENTTWAKQTIAHNTVVQNETSHFNGDFKTGSSFHSQLHFQDLSNDLIQIVSAREHNAYEGTEMLRTVAMLSPKEGMKPIIIDIFKLQSKNANQYDLPFYYKGQLMDYSVDPVSESILKPLGTSNGYQHLWKEASAVTNSDLSKVTWLHNNLFYTLSSKTSVGDSLLFVRQGANDPVFNLRREPGIIIRKSNARDAIFVNIIESHGTYDAVTERAENTESIIDKIDIIQNTGTYTALEITYKDDNSNLLIISNLKADSSEKHSLTLNGTSYSWEGPYYFINR</sequence>
<dbReference type="InterPro" id="IPR008397">
    <property type="entry name" value="Alginate_lyase_dom"/>
</dbReference>
<dbReference type="InterPro" id="IPR012480">
    <property type="entry name" value="Hepar_II_III_C"/>
</dbReference>